<sequence length="158" mass="17213">MTLSPQQKQAIVDRHNEIRGQVYPSATNMQKLNMAWSTASDPMEAIKEWQKEIDNFKYGTNSGKVFGRYSQLIWDETGRVGCGMADCSQFLANYPTFFICNYAVGGNTNWAGRGWIPYTQGDSCGACPGKCDSTGKLCDCGGLVCNGGTVDVSTCSCK</sequence>
<accession>A0ABD0LIP6</accession>
<dbReference type="AlphaFoldDB" id="A0ABD0LIP6"/>
<dbReference type="InterPro" id="IPR001283">
    <property type="entry name" value="CRISP-related"/>
</dbReference>
<dbReference type="Proteomes" id="UP001519460">
    <property type="component" value="Unassembled WGS sequence"/>
</dbReference>
<evidence type="ECO:0000313" key="2">
    <source>
        <dbReference type="EMBL" id="KAK7499033.1"/>
    </source>
</evidence>
<evidence type="ECO:0000313" key="3">
    <source>
        <dbReference type="Proteomes" id="UP001519460"/>
    </source>
</evidence>
<dbReference type="InterPro" id="IPR035940">
    <property type="entry name" value="CAP_sf"/>
</dbReference>
<dbReference type="EMBL" id="JACVVK020000046">
    <property type="protein sequence ID" value="KAK7499033.1"/>
    <property type="molecule type" value="Genomic_DNA"/>
</dbReference>
<dbReference type="PROSITE" id="PS01009">
    <property type="entry name" value="CRISP_1"/>
    <property type="match status" value="1"/>
</dbReference>
<protein>
    <recommendedName>
        <fullName evidence="1">SCP domain-containing protein</fullName>
    </recommendedName>
</protein>
<dbReference type="SUPFAM" id="SSF55797">
    <property type="entry name" value="PR-1-like"/>
    <property type="match status" value="1"/>
</dbReference>
<comment type="caution">
    <text evidence="2">The sequence shown here is derived from an EMBL/GenBank/DDBJ whole genome shotgun (WGS) entry which is preliminary data.</text>
</comment>
<dbReference type="InterPro" id="IPR014044">
    <property type="entry name" value="CAP_dom"/>
</dbReference>
<proteinExistence type="predicted"/>
<dbReference type="PRINTS" id="PR00837">
    <property type="entry name" value="V5TPXLIKE"/>
</dbReference>
<dbReference type="Pfam" id="PF00188">
    <property type="entry name" value="CAP"/>
    <property type="match status" value="1"/>
</dbReference>
<organism evidence="2 3">
    <name type="scientific">Batillaria attramentaria</name>
    <dbReference type="NCBI Taxonomy" id="370345"/>
    <lineage>
        <taxon>Eukaryota</taxon>
        <taxon>Metazoa</taxon>
        <taxon>Spiralia</taxon>
        <taxon>Lophotrochozoa</taxon>
        <taxon>Mollusca</taxon>
        <taxon>Gastropoda</taxon>
        <taxon>Caenogastropoda</taxon>
        <taxon>Sorbeoconcha</taxon>
        <taxon>Cerithioidea</taxon>
        <taxon>Batillariidae</taxon>
        <taxon>Batillaria</taxon>
    </lineage>
</organism>
<name>A0ABD0LIP6_9CAEN</name>
<dbReference type="PANTHER" id="PTHR10334">
    <property type="entry name" value="CYSTEINE-RICH SECRETORY PROTEIN-RELATED"/>
    <property type="match status" value="1"/>
</dbReference>
<dbReference type="InterPro" id="IPR018244">
    <property type="entry name" value="Allrgn_V5/Tpx1_CS"/>
</dbReference>
<dbReference type="SMART" id="SM00198">
    <property type="entry name" value="SCP"/>
    <property type="match status" value="1"/>
</dbReference>
<dbReference type="Gene3D" id="3.40.33.10">
    <property type="entry name" value="CAP"/>
    <property type="match status" value="2"/>
</dbReference>
<reference evidence="2 3" key="1">
    <citation type="journal article" date="2023" name="Sci. Data">
        <title>Genome assembly of the Korean intertidal mud-creeper Batillaria attramentaria.</title>
        <authorList>
            <person name="Patra A.K."/>
            <person name="Ho P.T."/>
            <person name="Jun S."/>
            <person name="Lee S.J."/>
            <person name="Kim Y."/>
            <person name="Won Y.J."/>
        </authorList>
    </citation>
    <scope>NUCLEOTIDE SEQUENCE [LARGE SCALE GENOMIC DNA]</scope>
    <source>
        <strain evidence="2">Wonlab-2016</strain>
    </source>
</reference>
<feature type="domain" description="SCP" evidence="1">
    <location>
        <begin position="6"/>
        <end position="110"/>
    </location>
</feature>
<keyword evidence="3" id="KW-1185">Reference proteome</keyword>
<gene>
    <name evidence="2" type="ORF">BaRGS_00009580</name>
</gene>
<evidence type="ECO:0000259" key="1">
    <source>
        <dbReference type="SMART" id="SM00198"/>
    </source>
</evidence>